<gene>
    <name evidence="1" type="ORF">ATPR_0694</name>
</gene>
<dbReference type="Proteomes" id="UP000004319">
    <property type="component" value="Unassembled WGS sequence"/>
</dbReference>
<dbReference type="EMBL" id="BABS01000013">
    <property type="protein sequence ID" value="GAA07690.1"/>
    <property type="molecule type" value="Genomic_DNA"/>
</dbReference>
<protein>
    <submittedName>
        <fullName evidence="1">Uncharacterized protein</fullName>
    </submittedName>
</protein>
<proteinExistence type="predicted"/>
<accession>F7VBF0</accession>
<dbReference type="AlphaFoldDB" id="F7VBF0"/>
<organism evidence="1 2">
    <name type="scientific">Acetobacter tropicalis NBRC 101654</name>
    <dbReference type="NCBI Taxonomy" id="749388"/>
    <lineage>
        <taxon>Bacteria</taxon>
        <taxon>Pseudomonadati</taxon>
        <taxon>Pseudomonadota</taxon>
        <taxon>Alphaproteobacteria</taxon>
        <taxon>Acetobacterales</taxon>
        <taxon>Acetobacteraceae</taxon>
        <taxon>Acetobacter</taxon>
    </lineage>
</organism>
<name>F7VBF0_9PROT</name>
<comment type="caution">
    <text evidence="1">The sequence shown here is derived from an EMBL/GenBank/DDBJ whole genome shotgun (WGS) entry which is preliminary data.</text>
</comment>
<evidence type="ECO:0000313" key="2">
    <source>
        <dbReference type="Proteomes" id="UP000004319"/>
    </source>
</evidence>
<evidence type="ECO:0000313" key="1">
    <source>
        <dbReference type="EMBL" id="GAA07690.1"/>
    </source>
</evidence>
<sequence length="48" mass="5387">MRGPAGGFKIKAARSCKKPFKIQQKKRLPPVWTGAVFVKDAVFNQLSR</sequence>
<reference evidence="1 2" key="1">
    <citation type="journal article" date="2011" name="Biochem. Biophys. Res. Commun.">
        <title>Increased number of Arginine-based salt bridges contributes to the thermotolerance of thermotolerant acetic acid bacteria, Acetobacter tropicalis SKU1100.</title>
        <authorList>
            <person name="Matsutani M."/>
            <person name="Hirakawa H."/>
            <person name="Nishikura M."/>
            <person name="Soemphol W."/>
            <person name="Ali I.A.I."/>
            <person name="Yakushi T."/>
            <person name="Matsushita K."/>
        </authorList>
    </citation>
    <scope>NUCLEOTIDE SEQUENCE [LARGE SCALE GENOMIC DNA]</scope>
    <source>
        <strain evidence="1 2">NBRC 101654</strain>
    </source>
</reference>